<evidence type="ECO:0000313" key="3">
    <source>
        <dbReference type="Proteomes" id="UP000465778"/>
    </source>
</evidence>
<reference evidence="2 3" key="1">
    <citation type="journal article" date="2020" name="G3 (Bethesda)">
        <title>Whole Genome Sequencing and Comparative Genomics of Two Nematicidal Bacillus Strains Reveals a Wide Range of Possible Virulence Factors.</title>
        <authorList>
            <person name="Susic N."/>
            <person name="Janezic S."/>
            <person name="Rupnik M."/>
            <person name="Geric Stare B."/>
        </authorList>
    </citation>
    <scope>NUCLEOTIDE SEQUENCE [LARGE SCALE GENOMIC DNA]</scope>
    <source>
        <strain evidence="2 3">I-1582</strain>
    </source>
</reference>
<keyword evidence="1" id="KW-0812">Transmembrane</keyword>
<evidence type="ECO:0000313" key="2">
    <source>
        <dbReference type="EMBL" id="KAF0825454.1"/>
    </source>
</evidence>
<sequence length="48" mass="5397">MGCCNPKYRETVNEEEKRINAKGLDSLSLSVKLLFGVISILGVFFYLT</sequence>
<dbReference type="AlphaFoldDB" id="A0A800NEU9"/>
<proteinExistence type="predicted"/>
<dbReference type="EMBL" id="VDEM01000004">
    <property type="protein sequence ID" value="KAF0825454.1"/>
    <property type="molecule type" value="Genomic_DNA"/>
</dbReference>
<comment type="caution">
    <text evidence="2">The sequence shown here is derived from an EMBL/GenBank/DDBJ whole genome shotgun (WGS) entry which is preliminary data.</text>
</comment>
<keyword evidence="1" id="KW-1133">Transmembrane helix</keyword>
<feature type="transmembrane region" description="Helical" evidence="1">
    <location>
        <begin position="27"/>
        <end position="47"/>
    </location>
</feature>
<evidence type="ECO:0000256" key="1">
    <source>
        <dbReference type="SAM" id="Phobius"/>
    </source>
</evidence>
<gene>
    <name evidence="2" type="ORF">KIS1582_0761</name>
</gene>
<organism evidence="2 3">
    <name type="scientific">Cytobacillus firmus</name>
    <name type="common">Bacillus firmus</name>
    <dbReference type="NCBI Taxonomy" id="1399"/>
    <lineage>
        <taxon>Bacteria</taxon>
        <taxon>Bacillati</taxon>
        <taxon>Bacillota</taxon>
        <taxon>Bacilli</taxon>
        <taxon>Bacillales</taxon>
        <taxon>Bacillaceae</taxon>
        <taxon>Cytobacillus</taxon>
    </lineage>
</organism>
<name>A0A800NEU9_CYTFI</name>
<dbReference type="Proteomes" id="UP000465778">
    <property type="component" value="Unassembled WGS sequence"/>
</dbReference>
<protein>
    <submittedName>
        <fullName evidence="2">Uncharacterized protein</fullName>
    </submittedName>
</protein>
<accession>A0A800NEU9</accession>
<keyword evidence="1" id="KW-0472">Membrane</keyword>